<protein>
    <submittedName>
        <fullName evidence="2">Secreted protein</fullName>
    </submittedName>
</protein>
<dbReference type="WBParaSite" id="ALUE_0000665401-mRNA-1">
    <property type="protein sequence ID" value="ALUE_0000665401-mRNA-1"/>
    <property type="gene ID" value="ALUE_0000665401"/>
</dbReference>
<keyword evidence="1" id="KW-1185">Reference proteome</keyword>
<proteinExistence type="predicted"/>
<evidence type="ECO:0000313" key="1">
    <source>
        <dbReference type="Proteomes" id="UP000036681"/>
    </source>
</evidence>
<evidence type="ECO:0000313" key="2">
    <source>
        <dbReference type="WBParaSite" id="ALUE_0000665401-mRNA-1"/>
    </source>
</evidence>
<dbReference type="Proteomes" id="UP000036681">
    <property type="component" value="Unplaced"/>
</dbReference>
<reference evidence="2" key="1">
    <citation type="submission" date="2017-02" db="UniProtKB">
        <authorList>
            <consortium name="WormBaseParasite"/>
        </authorList>
    </citation>
    <scope>IDENTIFICATION</scope>
</reference>
<dbReference type="AlphaFoldDB" id="A0A0M3HUX1"/>
<name>A0A0M3HUX1_ASCLU</name>
<sequence length="120" mass="14144">MLPKCYLALFELLTSMFPHIVSRQFEMGMKSTNCFNRLTSFCISNGIVHHELYSMARITRRLTCPELHLSSHIRRHKVHDPQFAKPLLQDHIPLFLLWYPTCLFDRMNAPESLKARCLKL</sequence>
<accession>A0A0M3HUX1</accession>
<organism evidence="1 2">
    <name type="scientific">Ascaris lumbricoides</name>
    <name type="common">Giant roundworm</name>
    <dbReference type="NCBI Taxonomy" id="6252"/>
    <lineage>
        <taxon>Eukaryota</taxon>
        <taxon>Metazoa</taxon>
        <taxon>Ecdysozoa</taxon>
        <taxon>Nematoda</taxon>
        <taxon>Chromadorea</taxon>
        <taxon>Rhabditida</taxon>
        <taxon>Spirurina</taxon>
        <taxon>Ascaridomorpha</taxon>
        <taxon>Ascaridoidea</taxon>
        <taxon>Ascarididae</taxon>
        <taxon>Ascaris</taxon>
    </lineage>
</organism>